<name>A0A2X0P3P1_9BASI</name>
<feature type="compositionally biased region" description="Low complexity" evidence="1">
    <location>
        <begin position="1"/>
        <end position="15"/>
    </location>
</feature>
<feature type="region of interest" description="Disordered" evidence="1">
    <location>
        <begin position="1"/>
        <end position="57"/>
    </location>
</feature>
<gene>
    <name evidence="2" type="primary">BQ5605_C007g04838</name>
    <name evidence="2" type="ORF">BQ5605_C007G04838</name>
</gene>
<dbReference type="EMBL" id="FQNC01000045">
    <property type="protein sequence ID" value="SGY63834.1"/>
    <property type="molecule type" value="Genomic_DNA"/>
</dbReference>
<protein>
    <submittedName>
        <fullName evidence="2">BQ5605_C007g04838 protein</fullName>
    </submittedName>
</protein>
<dbReference type="AlphaFoldDB" id="A0A2X0P3P1"/>
<evidence type="ECO:0000313" key="3">
    <source>
        <dbReference type="Proteomes" id="UP000249464"/>
    </source>
</evidence>
<sequence>MCSATTASTRAPATRGNSGLAPIRDRSTPGDTLGGGCSSGASEVVNVPPGTGTSGPLDAIIPRPVARFAMEQRFPCPLLPQHPTLYELLNMSRRYTIRRIRRPDDLKGFWKGVNSNALTAREEGGGGGWFKVIRRCTPNVSIGSCNTMSPLQSYLRSAGGQSTTTSLTASTRRMYG</sequence>
<dbReference type="Proteomes" id="UP000249464">
    <property type="component" value="Unassembled WGS sequence"/>
</dbReference>
<proteinExistence type="predicted"/>
<evidence type="ECO:0000256" key="1">
    <source>
        <dbReference type="SAM" id="MobiDB-lite"/>
    </source>
</evidence>
<accession>A0A2X0P3P1</accession>
<evidence type="ECO:0000313" key="2">
    <source>
        <dbReference type="EMBL" id="SGY63834.1"/>
    </source>
</evidence>
<reference evidence="2 3" key="1">
    <citation type="submission" date="2016-11" db="EMBL/GenBank/DDBJ databases">
        <authorList>
            <person name="Jaros S."/>
            <person name="Januszkiewicz K."/>
            <person name="Wedrychowicz H."/>
        </authorList>
    </citation>
    <scope>NUCLEOTIDE SEQUENCE [LARGE SCALE GENOMIC DNA]</scope>
</reference>
<keyword evidence="3" id="KW-1185">Reference proteome</keyword>
<organism evidence="2 3">
    <name type="scientific">Microbotryum silenes-dioicae</name>
    <dbReference type="NCBI Taxonomy" id="796604"/>
    <lineage>
        <taxon>Eukaryota</taxon>
        <taxon>Fungi</taxon>
        <taxon>Dikarya</taxon>
        <taxon>Basidiomycota</taxon>
        <taxon>Pucciniomycotina</taxon>
        <taxon>Microbotryomycetes</taxon>
        <taxon>Microbotryales</taxon>
        <taxon>Microbotryaceae</taxon>
        <taxon>Microbotryum</taxon>
    </lineage>
</organism>